<feature type="coiled-coil region" evidence="1">
    <location>
        <begin position="53"/>
        <end position="87"/>
    </location>
</feature>
<dbReference type="Proteomes" id="UP000587880">
    <property type="component" value="Unassembled WGS sequence"/>
</dbReference>
<dbReference type="RefSeq" id="WP_168982868.1">
    <property type="nucleotide sequence ID" value="NZ_JABAGD010000043.1"/>
</dbReference>
<sequence>MEFLRENKFLTVIAFLYAFNSLTNTIPSDIMLPLLGIATIVGFKMKVSRKRFAEALINTVVNIAKEKDKAKQELNQTSSKNNNTTDN</sequence>
<evidence type="ECO:0000313" key="2">
    <source>
        <dbReference type="EMBL" id="NMF06883.1"/>
    </source>
</evidence>
<dbReference type="EMBL" id="JABAGD010000043">
    <property type="protein sequence ID" value="NMF06883.1"/>
    <property type="molecule type" value="Genomic_DNA"/>
</dbReference>
<accession>A0A7X9SSC1</accession>
<evidence type="ECO:0000313" key="3">
    <source>
        <dbReference type="Proteomes" id="UP000587880"/>
    </source>
</evidence>
<reference evidence="2 3" key="1">
    <citation type="submission" date="2020-04" db="EMBL/GenBank/DDBJ databases">
        <authorList>
            <person name="Hitch T.C.A."/>
            <person name="Wylensek D."/>
            <person name="Clavel T."/>
        </authorList>
    </citation>
    <scope>NUCLEOTIDE SEQUENCE [LARGE SCALE GENOMIC DNA]</scope>
    <source>
        <strain evidence="2 3">WB01_NA02</strain>
    </source>
</reference>
<keyword evidence="1" id="KW-0175">Coiled coil</keyword>
<gene>
    <name evidence="2" type="ORF">HF849_19485</name>
</gene>
<protein>
    <submittedName>
        <fullName evidence="2">Uncharacterized protein</fullName>
    </submittedName>
</protein>
<comment type="caution">
    <text evidence="2">The sequence shown here is derived from an EMBL/GenBank/DDBJ whole genome shotgun (WGS) entry which is preliminary data.</text>
</comment>
<proteinExistence type="predicted"/>
<dbReference type="AlphaFoldDB" id="A0A7X9SSC1"/>
<evidence type="ECO:0000256" key="1">
    <source>
        <dbReference type="SAM" id="Coils"/>
    </source>
</evidence>
<name>A0A7X9SSC1_CLOBE</name>
<organism evidence="2 3">
    <name type="scientific">Clostridium beijerinckii</name>
    <name type="common">Clostridium MP</name>
    <dbReference type="NCBI Taxonomy" id="1520"/>
    <lineage>
        <taxon>Bacteria</taxon>
        <taxon>Bacillati</taxon>
        <taxon>Bacillota</taxon>
        <taxon>Clostridia</taxon>
        <taxon>Eubacteriales</taxon>
        <taxon>Clostridiaceae</taxon>
        <taxon>Clostridium</taxon>
    </lineage>
</organism>